<evidence type="ECO:0000256" key="1">
    <source>
        <dbReference type="SAM" id="Phobius"/>
    </source>
</evidence>
<name>A0A6P7SJ23_9MOLL</name>
<organism evidence="2 3">
    <name type="scientific">Octopus sinensis</name>
    <name type="common">East Asian common octopus</name>
    <dbReference type="NCBI Taxonomy" id="2607531"/>
    <lineage>
        <taxon>Eukaryota</taxon>
        <taxon>Metazoa</taxon>
        <taxon>Spiralia</taxon>
        <taxon>Lophotrochozoa</taxon>
        <taxon>Mollusca</taxon>
        <taxon>Cephalopoda</taxon>
        <taxon>Coleoidea</taxon>
        <taxon>Octopodiformes</taxon>
        <taxon>Octopoda</taxon>
        <taxon>Incirrata</taxon>
        <taxon>Octopodidae</taxon>
        <taxon>Octopus</taxon>
    </lineage>
</organism>
<reference evidence="3 4" key="1">
    <citation type="submission" date="2025-08" db="UniProtKB">
        <authorList>
            <consortium name="RefSeq"/>
        </authorList>
    </citation>
    <scope>IDENTIFICATION</scope>
</reference>
<proteinExistence type="predicted"/>
<protein>
    <submittedName>
        <fullName evidence="3 4">Uncharacterized protein LOC115213164</fullName>
    </submittedName>
</protein>
<sequence length="329" mass="38118">MAFKIPLKICSFVFVLFMVYYISWIYNIEIKKYRINIFTRDLIDNEKKLLILTTSWKSSIEKQNVHENTGQLWSLWPGLVQPVAYMENSEIFRINEKFRENMEMLIQHGWFIKPIPKVACGKVPVLKSMILDVIKIFKNSDFYGFANSDIIFNQGLTKTLESVNKTGFRNGPLLIIGQRTNVNFTDGRTIDRLENVAEVAKSGSLMKGIALDYFLTNRHFPWHLLPDLVVGRIHYDNWLVYFAITQNITVIDATNTVIAVHQTTADGNEAGRKHNNAYCNQKVIAKIGKPFKTRWGYTTCVPLYTKWNSESNQVEIAKRKIRKHCHPYG</sequence>
<keyword evidence="1" id="KW-0472">Membrane</keyword>
<keyword evidence="1" id="KW-1133">Transmembrane helix</keyword>
<dbReference type="AlphaFoldDB" id="A0A6P7SJ23"/>
<keyword evidence="2" id="KW-1185">Reference proteome</keyword>
<accession>A0A6P7SJ23</accession>
<gene>
    <name evidence="3 4" type="primary">LOC115213164</name>
</gene>
<dbReference type="KEGG" id="osn:115213164"/>
<evidence type="ECO:0000313" key="3">
    <source>
        <dbReference type="RefSeq" id="XP_029637993.1"/>
    </source>
</evidence>
<dbReference type="Proteomes" id="UP000515154">
    <property type="component" value="Linkage group LG1"/>
</dbReference>
<dbReference type="RefSeq" id="XP_029637993.1">
    <property type="nucleotide sequence ID" value="XM_029782133.2"/>
</dbReference>
<feature type="transmembrane region" description="Helical" evidence="1">
    <location>
        <begin position="7"/>
        <end position="26"/>
    </location>
</feature>
<keyword evidence="1" id="KW-0812">Transmembrane</keyword>
<evidence type="ECO:0000313" key="4">
    <source>
        <dbReference type="RefSeq" id="XP_036357825.1"/>
    </source>
</evidence>
<dbReference type="RefSeq" id="XP_036357825.1">
    <property type="nucleotide sequence ID" value="XM_036501932.1"/>
</dbReference>
<evidence type="ECO:0000313" key="2">
    <source>
        <dbReference type="Proteomes" id="UP000515154"/>
    </source>
</evidence>